<gene>
    <name evidence="2" type="ORF">SEMRO_113_G056050.1</name>
</gene>
<reference evidence="2" key="1">
    <citation type="submission" date="2020-06" db="EMBL/GenBank/DDBJ databases">
        <authorList>
            <consortium name="Plant Systems Biology data submission"/>
        </authorList>
    </citation>
    <scope>NUCLEOTIDE SEQUENCE</scope>
    <source>
        <strain evidence="2">D6</strain>
    </source>
</reference>
<feature type="signal peptide" evidence="1">
    <location>
        <begin position="1"/>
        <end position="26"/>
    </location>
</feature>
<name>A0A9N8H5G2_9STRA</name>
<protein>
    <submittedName>
        <fullName evidence="2">Uncharacterized protein</fullName>
    </submittedName>
</protein>
<dbReference type="AlphaFoldDB" id="A0A9N8H5G2"/>
<evidence type="ECO:0000256" key="1">
    <source>
        <dbReference type="SAM" id="SignalP"/>
    </source>
</evidence>
<dbReference type="EMBL" id="CAICTM010000112">
    <property type="protein sequence ID" value="CAB9501611.1"/>
    <property type="molecule type" value="Genomic_DNA"/>
</dbReference>
<keyword evidence="1" id="KW-0732">Signal</keyword>
<feature type="chain" id="PRO_5040435040" evidence="1">
    <location>
        <begin position="27"/>
        <end position="175"/>
    </location>
</feature>
<sequence length="175" mass="19042">MKLSSFGCAGLAVVVVLATCIPAAQCFAAPRLLVVASSLPSTTRLFADIPHGDGSDQDAMDLEKDDWKSLQEDQMSMERIQQMLSDLALPSLPDSHQQHLQVLLSNLAPKDSLFDPYYRPDKDPSDDQVLAVGTFFLVAVVCLTATYVTSEPSFAVGDALLDGRFNVYTGGYLFY</sequence>
<comment type="caution">
    <text evidence="2">The sequence shown here is derived from an EMBL/GenBank/DDBJ whole genome shotgun (WGS) entry which is preliminary data.</text>
</comment>
<keyword evidence="3" id="KW-1185">Reference proteome</keyword>
<evidence type="ECO:0000313" key="2">
    <source>
        <dbReference type="EMBL" id="CAB9501611.1"/>
    </source>
</evidence>
<evidence type="ECO:0000313" key="3">
    <source>
        <dbReference type="Proteomes" id="UP001153069"/>
    </source>
</evidence>
<dbReference type="Proteomes" id="UP001153069">
    <property type="component" value="Unassembled WGS sequence"/>
</dbReference>
<organism evidence="2 3">
    <name type="scientific">Seminavis robusta</name>
    <dbReference type="NCBI Taxonomy" id="568900"/>
    <lineage>
        <taxon>Eukaryota</taxon>
        <taxon>Sar</taxon>
        <taxon>Stramenopiles</taxon>
        <taxon>Ochrophyta</taxon>
        <taxon>Bacillariophyta</taxon>
        <taxon>Bacillariophyceae</taxon>
        <taxon>Bacillariophycidae</taxon>
        <taxon>Naviculales</taxon>
        <taxon>Naviculaceae</taxon>
        <taxon>Seminavis</taxon>
    </lineage>
</organism>
<accession>A0A9N8H5G2</accession>
<proteinExistence type="predicted"/>